<protein>
    <submittedName>
        <fullName evidence="1">Uncharacterized protein</fullName>
    </submittedName>
</protein>
<reference evidence="1 2" key="1">
    <citation type="submission" date="2018-06" db="EMBL/GenBank/DDBJ databases">
        <title>Actinomadura craniellae sp. nov. isolated from marine sponge Craniella sp.</title>
        <authorList>
            <person name="Li L."/>
            <person name="Xu Q.H."/>
            <person name="Lin H.W."/>
            <person name="Lu Y.H."/>
        </authorList>
    </citation>
    <scope>NUCLEOTIDE SEQUENCE [LARGE SCALE GENOMIC DNA]</scope>
    <source>
        <strain evidence="1 2">LHW63021</strain>
    </source>
</reference>
<accession>A0A365H152</accession>
<keyword evidence="2" id="KW-1185">Reference proteome</keyword>
<evidence type="ECO:0000313" key="2">
    <source>
        <dbReference type="Proteomes" id="UP000251891"/>
    </source>
</evidence>
<gene>
    <name evidence="1" type="ORF">DPM19_22585</name>
</gene>
<evidence type="ECO:0000313" key="1">
    <source>
        <dbReference type="EMBL" id="RAY12810.1"/>
    </source>
</evidence>
<organism evidence="1 2">
    <name type="scientific">Actinomadura craniellae</name>
    <dbReference type="NCBI Taxonomy" id="2231787"/>
    <lineage>
        <taxon>Bacteria</taxon>
        <taxon>Bacillati</taxon>
        <taxon>Actinomycetota</taxon>
        <taxon>Actinomycetes</taxon>
        <taxon>Streptosporangiales</taxon>
        <taxon>Thermomonosporaceae</taxon>
        <taxon>Actinomadura</taxon>
    </lineage>
</organism>
<sequence length="79" mass="8727">MTLAPGNEAQTIFHRLNIGEHMSQQPVTTLDDSIDLIDLSGVQFHEVEKLDSLIGGGVLLEVLAPDMSTEEEFARFDSR</sequence>
<proteinExistence type="predicted"/>
<dbReference type="AlphaFoldDB" id="A0A365H152"/>
<name>A0A365H152_9ACTN</name>
<dbReference type="EMBL" id="QLYX01000011">
    <property type="protein sequence ID" value="RAY12810.1"/>
    <property type="molecule type" value="Genomic_DNA"/>
</dbReference>
<comment type="caution">
    <text evidence="1">The sequence shown here is derived from an EMBL/GenBank/DDBJ whole genome shotgun (WGS) entry which is preliminary data.</text>
</comment>
<dbReference type="Proteomes" id="UP000251891">
    <property type="component" value="Unassembled WGS sequence"/>
</dbReference>